<dbReference type="InterPro" id="IPR046703">
    <property type="entry name" value="DUF6776"/>
</dbReference>
<evidence type="ECO:0000313" key="3">
    <source>
        <dbReference type="EMBL" id="TCV84663.1"/>
    </source>
</evidence>
<evidence type="ECO:0000256" key="1">
    <source>
        <dbReference type="SAM" id="Coils"/>
    </source>
</evidence>
<organism evidence="3 4">
    <name type="scientific">Sulfurirhabdus autotrophica</name>
    <dbReference type="NCBI Taxonomy" id="1706046"/>
    <lineage>
        <taxon>Bacteria</taxon>
        <taxon>Pseudomonadati</taxon>
        <taxon>Pseudomonadota</taxon>
        <taxon>Betaproteobacteria</taxon>
        <taxon>Nitrosomonadales</taxon>
        <taxon>Sulfuricellaceae</taxon>
        <taxon>Sulfurirhabdus</taxon>
    </lineage>
</organism>
<keyword evidence="2" id="KW-0812">Transmembrane</keyword>
<dbReference type="Pfam" id="PF20567">
    <property type="entry name" value="DUF6776"/>
    <property type="match status" value="1"/>
</dbReference>
<dbReference type="AlphaFoldDB" id="A0A4R3Y3H8"/>
<keyword evidence="1" id="KW-0175">Coiled coil</keyword>
<accession>A0A4R3Y3H8</accession>
<gene>
    <name evidence="3" type="ORF">EDC63_1117</name>
</gene>
<reference evidence="3 4" key="1">
    <citation type="submission" date="2019-03" db="EMBL/GenBank/DDBJ databases">
        <title>Genomic Encyclopedia of Type Strains, Phase IV (KMG-IV): sequencing the most valuable type-strain genomes for metagenomic binning, comparative biology and taxonomic classification.</title>
        <authorList>
            <person name="Goeker M."/>
        </authorList>
    </citation>
    <scope>NUCLEOTIDE SEQUENCE [LARGE SCALE GENOMIC DNA]</scope>
    <source>
        <strain evidence="3 4">DSM 100309</strain>
    </source>
</reference>
<protein>
    <submittedName>
        <fullName evidence="3">Uncharacterized protein</fullName>
    </submittedName>
</protein>
<comment type="caution">
    <text evidence="3">The sequence shown here is derived from an EMBL/GenBank/DDBJ whole genome shotgun (WGS) entry which is preliminary data.</text>
</comment>
<sequence>MKLVRAVRRKFGIAVPRMSIRKHVVWYWRWLFMVSAFAVGLALAWWMYDIGSALTGLDHRETRQELTDLRERLSKLQRETGKFEAEAVVARRQVEVEIATQRELAKSAKALQDENARLKEDITFFRNLMSTDSKAGSAVRLYRFKVEHSGFPNEYHYQSLFLQSGKRGQDFQGRVRFLANTLQKGKKIVIPIASAGSNNVLDVALDFKYYQRVEGIFQVAPGTEVKSVEVRVFEKGALQPLFTQTVNIS</sequence>
<keyword evidence="2" id="KW-1133">Transmembrane helix</keyword>
<name>A0A4R3Y3H8_9PROT</name>
<keyword evidence="4" id="KW-1185">Reference proteome</keyword>
<feature type="coiled-coil region" evidence="1">
    <location>
        <begin position="59"/>
        <end position="128"/>
    </location>
</feature>
<evidence type="ECO:0000313" key="4">
    <source>
        <dbReference type="Proteomes" id="UP000295367"/>
    </source>
</evidence>
<evidence type="ECO:0000256" key="2">
    <source>
        <dbReference type="SAM" id="Phobius"/>
    </source>
</evidence>
<keyword evidence="2" id="KW-0472">Membrane</keyword>
<dbReference type="Proteomes" id="UP000295367">
    <property type="component" value="Unassembled WGS sequence"/>
</dbReference>
<feature type="transmembrane region" description="Helical" evidence="2">
    <location>
        <begin position="27"/>
        <end position="48"/>
    </location>
</feature>
<dbReference type="EMBL" id="SMCO01000011">
    <property type="protein sequence ID" value="TCV84663.1"/>
    <property type="molecule type" value="Genomic_DNA"/>
</dbReference>
<proteinExistence type="predicted"/>